<organism evidence="2 3">
    <name type="scientific">Coccomyxa subellipsoidea</name>
    <dbReference type="NCBI Taxonomy" id="248742"/>
    <lineage>
        <taxon>Eukaryota</taxon>
        <taxon>Viridiplantae</taxon>
        <taxon>Chlorophyta</taxon>
        <taxon>core chlorophytes</taxon>
        <taxon>Trebouxiophyceae</taxon>
        <taxon>Trebouxiophyceae incertae sedis</taxon>
        <taxon>Coccomyxaceae</taxon>
        <taxon>Coccomyxa</taxon>
    </lineage>
</organism>
<dbReference type="Proteomes" id="UP001491310">
    <property type="component" value="Unassembled WGS sequence"/>
</dbReference>
<reference evidence="2 3" key="1">
    <citation type="journal article" date="2024" name="Nat. Commun.">
        <title>Phylogenomics reveals the evolutionary origins of lichenization in chlorophyte algae.</title>
        <authorList>
            <person name="Puginier C."/>
            <person name="Libourel C."/>
            <person name="Otte J."/>
            <person name="Skaloud P."/>
            <person name="Haon M."/>
            <person name="Grisel S."/>
            <person name="Petersen M."/>
            <person name="Berrin J.G."/>
            <person name="Delaux P.M."/>
            <person name="Dal Grande F."/>
            <person name="Keller J."/>
        </authorList>
    </citation>
    <scope>NUCLEOTIDE SEQUENCE [LARGE SCALE GENOMIC DNA]</scope>
    <source>
        <strain evidence="2 3">SAG 216-7</strain>
    </source>
</reference>
<gene>
    <name evidence="2" type="ORF">WJX75_006043</name>
</gene>
<feature type="compositionally biased region" description="Basic and acidic residues" evidence="1">
    <location>
        <begin position="7"/>
        <end position="39"/>
    </location>
</feature>
<protein>
    <submittedName>
        <fullName evidence="2">Uncharacterized protein</fullName>
    </submittedName>
</protein>
<sequence length="229" mass="25055">MRRNRSIRWEDGNIKESSEKPGVSREHPESHDDEEHADPLDALIAELERIEGQQVTIKDAVQHSKPIVVHPRKEDLLSTEFSAPEEAPDEFRSMQYDSERITTLASGVSGTFGEISDPTSQALHDFLRRLQDQANQVRELIANQQTITRSAAVLRKSGGSEQRGGIRAAQGGLQSFEVPVPSPPRVSEGAVSIESKPSKGKAHHLEIVASGLDADATITLTTGIDLHVC</sequence>
<evidence type="ECO:0000313" key="2">
    <source>
        <dbReference type="EMBL" id="KAK9904176.1"/>
    </source>
</evidence>
<evidence type="ECO:0000313" key="3">
    <source>
        <dbReference type="Proteomes" id="UP001491310"/>
    </source>
</evidence>
<feature type="region of interest" description="Disordered" evidence="1">
    <location>
        <begin position="1"/>
        <end position="40"/>
    </location>
</feature>
<accession>A0ABR2YFB5</accession>
<proteinExistence type="predicted"/>
<evidence type="ECO:0000256" key="1">
    <source>
        <dbReference type="SAM" id="MobiDB-lite"/>
    </source>
</evidence>
<keyword evidence="3" id="KW-1185">Reference proteome</keyword>
<comment type="caution">
    <text evidence="2">The sequence shown here is derived from an EMBL/GenBank/DDBJ whole genome shotgun (WGS) entry which is preliminary data.</text>
</comment>
<dbReference type="EMBL" id="JALJOT010000013">
    <property type="protein sequence ID" value="KAK9904176.1"/>
    <property type="molecule type" value="Genomic_DNA"/>
</dbReference>
<feature type="region of interest" description="Disordered" evidence="1">
    <location>
        <begin position="175"/>
        <end position="197"/>
    </location>
</feature>
<name>A0ABR2YFB5_9CHLO</name>